<dbReference type="AlphaFoldDB" id="A0A9X2JYZ4"/>
<evidence type="ECO:0000256" key="1">
    <source>
        <dbReference type="SAM" id="MobiDB-lite"/>
    </source>
</evidence>
<name>A0A9X2JYZ4_9MICO</name>
<reference evidence="2" key="1">
    <citation type="submission" date="2022-06" db="EMBL/GenBank/DDBJ databases">
        <title>Genomic Encyclopedia of Archaeal and Bacterial Type Strains, Phase II (KMG-II): from individual species to whole genera.</title>
        <authorList>
            <person name="Goeker M."/>
        </authorList>
    </citation>
    <scope>NUCLEOTIDE SEQUENCE</scope>
    <source>
        <strain evidence="2">DSM 26652</strain>
    </source>
</reference>
<sequence>MSKSISQQHAEALHAIAAAGHAIADAIREKPSSTRGVLRAPGTPMRGARPSTEHTPTKFDLQRRVRDGQIDEQIEAIGSRLTDAAGRFRGGQAAFESPLVPMEIADAPDIDNVPVAQSTHALMGAVVEMHQDVREVLAKIRAHGDVHPGVGLRANGGWVKPDAPRIVSEQSLTECVVPGATIRVPDPRLTFSPEFRRDLDEELARLGVRLGDRIRAAMGLAPAVARAVQRGEIADAAHRALAPWFTEGAVGARIDASQAVADAVVHLVQDLAAVPRLLPTLEELAAALAQQYGDHESLEAIEEPITRRQYMSDARSILALLRGETR</sequence>
<dbReference type="EMBL" id="JAMTCS010000008">
    <property type="protein sequence ID" value="MCP2265549.1"/>
    <property type="molecule type" value="Genomic_DNA"/>
</dbReference>
<organism evidence="2 3">
    <name type="scientific">Promicromonospora thailandica</name>
    <dbReference type="NCBI Taxonomy" id="765201"/>
    <lineage>
        <taxon>Bacteria</taxon>
        <taxon>Bacillati</taxon>
        <taxon>Actinomycetota</taxon>
        <taxon>Actinomycetes</taxon>
        <taxon>Micrococcales</taxon>
        <taxon>Promicromonosporaceae</taxon>
        <taxon>Promicromonospora</taxon>
    </lineage>
</organism>
<comment type="caution">
    <text evidence="2">The sequence shown here is derived from an EMBL/GenBank/DDBJ whole genome shotgun (WGS) entry which is preliminary data.</text>
</comment>
<dbReference type="RefSeq" id="WP_253836755.1">
    <property type="nucleotide sequence ID" value="NZ_JAMTCS010000008.1"/>
</dbReference>
<evidence type="ECO:0000313" key="2">
    <source>
        <dbReference type="EMBL" id="MCP2265549.1"/>
    </source>
</evidence>
<protein>
    <submittedName>
        <fullName evidence="2">Uncharacterized protein</fullName>
    </submittedName>
</protein>
<gene>
    <name evidence="2" type="ORF">APR03_002905</name>
</gene>
<proteinExistence type="predicted"/>
<keyword evidence="3" id="KW-1185">Reference proteome</keyword>
<dbReference type="Proteomes" id="UP001139493">
    <property type="component" value="Unassembled WGS sequence"/>
</dbReference>
<accession>A0A9X2JYZ4</accession>
<feature type="region of interest" description="Disordered" evidence="1">
    <location>
        <begin position="28"/>
        <end position="56"/>
    </location>
</feature>
<evidence type="ECO:0000313" key="3">
    <source>
        <dbReference type="Proteomes" id="UP001139493"/>
    </source>
</evidence>